<name>A0A7G9GZG4_9FUSO</name>
<evidence type="ECO:0000256" key="1">
    <source>
        <dbReference type="SAM" id="Phobius"/>
    </source>
</evidence>
<protein>
    <submittedName>
        <fullName evidence="3">Helix-turn-helix transcriptional regulator</fullName>
    </submittedName>
</protein>
<dbReference type="InterPro" id="IPR001387">
    <property type="entry name" value="Cro/C1-type_HTH"/>
</dbReference>
<keyword evidence="1" id="KW-0472">Membrane</keyword>
<keyword evidence="1" id="KW-1133">Transmembrane helix</keyword>
<evidence type="ECO:0000313" key="3">
    <source>
        <dbReference type="EMBL" id="QNM16196.1"/>
    </source>
</evidence>
<keyword evidence="1" id="KW-0812">Transmembrane</keyword>
<feature type="domain" description="HTH cro/C1-type" evidence="2">
    <location>
        <begin position="2"/>
        <end position="51"/>
    </location>
</feature>
<dbReference type="GO" id="GO:0003677">
    <property type="term" value="F:DNA binding"/>
    <property type="evidence" value="ECO:0007669"/>
    <property type="project" value="InterPro"/>
</dbReference>
<gene>
    <name evidence="3" type="ORF">H9Q81_02935</name>
</gene>
<feature type="transmembrane region" description="Helical" evidence="1">
    <location>
        <begin position="78"/>
        <end position="97"/>
    </location>
</feature>
<keyword evidence="4" id="KW-1185">Reference proteome</keyword>
<accession>A0A7G9GZG4</accession>
<dbReference type="Proteomes" id="UP000515913">
    <property type="component" value="Chromosome"/>
</dbReference>
<dbReference type="PROSITE" id="PS50943">
    <property type="entry name" value="HTH_CROC1"/>
    <property type="match status" value="1"/>
</dbReference>
<dbReference type="SUPFAM" id="SSF47413">
    <property type="entry name" value="lambda repressor-like DNA-binding domains"/>
    <property type="match status" value="1"/>
</dbReference>
<sequence length="118" mass="13140">MKRKITLNEVSAKTGIPYTTLKRYEDEETKKIPFEAVKKISEVYGANYDAYYAWTTFPLFGSLSGILISLFLGISVPIAYTGSVLGSILGVLGMLGGKKLFESYSIKKENIKKLFIIL</sequence>
<feature type="transmembrane region" description="Helical" evidence="1">
    <location>
        <begin position="51"/>
        <end position="72"/>
    </location>
</feature>
<dbReference type="Pfam" id="PF13443">
    <property type="entry name" value="HTH_26"/>
    <property type="match status" value="1"/>
</dbReference>
<dbReference type="InterPro" id="IPR010982">
    <property type="entry name" value="Lambda_DNA-bd_dom_sf"/>
</dbReference>
<dbReference type="AlphaFoldDB" id="A0A7G9GZG4"/>
<dbReference type="EMBL" id="CP060637">
    <property type="protein sequence ID" value="QNM16196.1"/>
    <property type="molecule type" value="Genomic_DNA"/>
</dbReference>
<reference evidence="3 4" key="1">
    <citation type="submission" date="2020-08" db="EMBL/GenBank/DDBJ databases">
        <authorList>
            <person name="Liu C."/>
            <person name="Sun Q."/>
        </authorList>
    </citation>
    <scope>NUCLEOTIDE SEQUENCE [LARGE SCALE GENOMIC DNA]</scope>
    <source>
        <strain evidence="3 4">NSJ-57</strain>
    </source>
</reference>
<dbReference type="KEGG" id="fho:H9Q81_02935"/>
<evidence type="ECO:0000313" key="4">
    <source>
        <dbReference type="Proteomes" id="UP000515913"/>
    </source>
</evidence>
<organism evidence="3 4">
    <name type="scientific">Fusobacterium hominis</name>
    <dbReference type="NCBI Taxonomy" id="2764326"/>
    <lineage>
        <taxon>Bacteria</taxon>
        <taxon>Fusobacteriati</taxon>
        <taxon>Fusobacteriota</taxon>
        <taxon>Fusobacteriia</taxon>
        <taxon>Fusobacteriales</taxon>
        <taxon>Fusobacteriaceae</taxon>
        <taxon>Fusobacterium</taxon>
    </lineage>
</organism>
<evidence type="ECO:0000259" key="2">
    <source>
        <dbReference type="PROSITE" id="PS50943"/>
    </source>
</evidence>
<dbReference type="CDD" id="cd00093">
    <property type="entry name" value="HTH_XRE"/>
    <property type="match status" value="1"/>
</dbReference>
<dbReference type="Gene3D" id="1.10.260.40">
    <property type="entry name" value="lambda repressor-like DNA-binding domains"/>
    <property type="match status" value="1"/>
</dbReference>
<proteinExistence type="predicted"/>